<evidence type="ECO:0000256" key="4">
    <source>
        <dbReference type="ARBA" id="ARBA00022723"/>
    </source>
</evidence>
<keyword evidence="5" id="KW-0547">Nucleotide-binding</keyword>
<evidence type="ECO:0000256" key="7">
    <source>
        <dbReference type="ARBA" id="ARBA00023211"/>
    </source>
</evidence>
<dbReference type="GO" id="GO:0170057">
    <property type="term" value="F:RNA ligase (GTP) activity"/>
    <property type="evidence" value="ECO:0007669"/>
    <property type="project" value="UniProtKB-EC"/>
</dbReference>
<dbReference type="EMBL" id="AUZZ01009817">
    <property type="protein sequence ID" value="EQD32470.1"/>
    <property type="molecule type" value="Genomic_DNA"/>
</dbReference>
<dbReference type="Gene3D" id="3.90.1860.10">
    <property type="entry name" value="tRNA-splicing ligase RtcB"/>
    <property type="match status" value="1"/>
</dbReference>
<protein>
    <recommendedName>
        <fullName evidence="2">3'-phosphate/5'-hydroxy nucleic acid ligase</fullName>
        <ecNumber evidence="2">6.5.1.8</ecNumber>
    </recommendedName>
</protein>
<comment type="caution">
    <text evidence="9">The sequence shown here is derived from an EMBL/GenBank/DDBJ whole genome shotgun (WGS) entry which is preliminary data.</text>
</comment>
<evidence type="ECO:0000256" key="5">
    <source>
        <dbReference type="ARBA" id="ARBA00022741"/>
    </source>
</evidence>
<reference evidence="9" key="2">
    <citation type="journal article" date="2014" name="ISME J.">
        <title>Microbial stratification in low pH oxic and suboxic macroscopic growths along an acid mine drainage.</title>
        <authorList>
            <person name="Mendez-Garcia C."/>
            <person name="Mesa V."/>
            <person name="Sprenger R.R."/>
            <person name="Richter M."/>
            <person name="Diez M.S."/>
            <person name="Solano J."/>
            <person name="Bargiela R."/>
            <person name="Golyshina O.V."/>
            <person name="Manteca A."/>
            <person name="Ramos J.L."/>
            <person name="Gallego J.R."/>
            <person name="Llorente I."/>
            <person name="Martins Dos Santos V.A."/>
            <person name="Jensen O.N."/>
            <person name="Pelaez A.I."/>
            <person name="Sanchez J."/>
            <person name="Ferrer M."/>
        </authorList>
    </citation>
    <scope>NUCLEOTIDE SEQUENCE</scope>
</reference>
<evidence type="ECO:0000256" key="8">
    <source>
        <dbReference type="ARBA" id="ARBA00047746"/>
    </source>
</evidence>
<name>T0ZRL7_9ZZZZ</name>
<keyword evidence="3" id="KW-0436">Ligase</keyword>
<evidence type="ECO:0000313" key="9">
    <source>
        <dbReference type="EMBL" id="EQD32470.1"/>
    </source>
</evidence>
<keyword evidence="6" id="KW-0342">GTP-binding</keyword>
<dbReference type="GO" id="GO:0005525">
    <property type="term" value="F:GTP binding"/>
    <property type="evidence" value="ECO:0007669"/>
    <property type="project" value="UniProtKB-KW"/>
</dbReference>
<comment type="catalytic activity">
    <reaction evidence="8">
        <text>a 3'-end 3'-phospho-ribonucleotide-RNA + a 5'-end dephospho-ribonucleoside-RNA + GTP = a ribonucleotidyl-ribonucleotide-RNA + GMP + diphosphate</text>
        <dbReference type="Rhea" id="RHEA:68076"/>
        <dbReference type="Rhea" id="RHEA-COMP:10463"/>
        <dbReference type="Rhea" id="RHEA-COMP:13936"/>
        <dbReference type="Rhea" id="RHEA-COMP:17355"/>
        <dbReference type="ChEBI" id="CHEBI:33019"/>
        <dbReference type="ChEBI" id="CHEBI:37565"/>
        <dbReference type="ChEBI" id="CHEBI:58115"/>
        <dbReference type="ChEBI" id="CHEBI:83062"/>
        <dbReference type="ChEBI" id="CHEBI:138284"/>
        <dbReference type="ChEBI" id="CHEBI:173118"/>
        <dbReference type="EC" id="6.5.1.8"/>
    </reaction>
</comment>
<gene>
    <name evidence="9" type="ORF">B2A_13549</name>
</gene>
<dbReference type="GO" id="GO:0046872">
    <property type="term" value="F:metal ion binding"/>
    <property type="evidence" value="ECO:0007669"/>
    <property type="project" value="UniProtKB-KW"/>
</dbReference>
<dbReference type="InterPro" id="IPR036025">
    <property type="entry name" value="RtcB-like_sf"/>
</dbReference>
<dbReference type="EC" id="6.5.1.8" evidence="2"/>
<reference evidence="9" key="1">
    <citation type="submission" date="2013-08" db="EMBL/GenBank/DDBJ databases">
        <authorList>
            <person name="Mendez C."/>
            <person name="Richter M."/>
            <person name="Ferrer M."/>
            <person name="Sanchez J."/>
        </authorList>
    </citation>
    <scope>NUCLEOTIDE SEQUENCE</scope>
</reference>
<organism evidence="9">
    <name type="scientific">mine drainage metagenome</name>
    <dbReference type="NCBI Taxonomy" id="410659"/>
    <lineage>
        <taxon>unclassified sequences</taxon>
        <taxon>metagenomes</taxon>
        <taxon>ecological metagenomes</taxon>
    </lineage>
</organism>
<evidence type="ECO:0000256" key="3">
    <source>
        <dbReference type="ARBA" id="ARBA00022598"/>
    </source>
</evidence>
<dbReference type="AlphaFoldDB" id="T0ZRL7"/>
<dbReference type="PANTHER" id="PTHR11118">
    <property type="entry name" value="RNA-SPLICING LIGASE RTCB HOMOLOG"/>
    <property type="match status" value="1"/>
</dbReference>
<proteinExistence type="predicted"/>
<evidence type="ECO:0000256" key="2">
    <source>
        <dbReference type="ARBA" id="ARBA00012726"/>
    </source>
</evidence>
<dbReference type="Pfam" id="PF01139">
    <property type="entry name" value="RtcB"/>
    <property type="match status" value="1"/>
</dbReference>
<evidence type="ECO:0000256" key="1">
    <source>
        <dbReference type="ARBA" id="ARBA00001936"/>
    </source>
</evidence>
<dbReference type="SUPFAM" id="SSF103365">
    <property type="entry name" value="Hypothetical protein PH1602"/>
    <property type="match status" value="1"/>
</dbReference>
<dbReference type="GO" id="GO:0006396">
    <property type="term" value="P:RNA processing"/>
    <property type="evidence" value="ECO:0007669"/>
    <property type="project" value="InterPro"/>
</dbReference>
<keyword evidence="7" id="KW-0464">Manganese</keyword>
<dbReference type="InterPro" id="IPR001233">
    <property type="entry name" value="RtcB"/>
</dbReference>
<keyword evidence="4" id="KW-0479">Metal-binding</keyword>
<evidence type="ECO:0000256" key="6">
    <source>
        <dbReference type="ARBA" id="ARBA00023134"/>
    </source>
</evidence>
<dbReference type="GO" id="GO:0003972">
    <property type="term" value="F:RNA ligase (ATP) activity"/>
    <property type="evidence" value="ECO:0007669"/>
    <property type="project" value="TreeGrafter"/>
</dbReference>
<accession>T0ZRL7</accession>
<dbReference type="PANTHER" id="PTHR11118:SF1">
    <property type="entry name" value="RNA-SPLICING LIGASE RTCB HOMOLOG"/>
    <property type="match status" value="1"/>
</dbReference>
<comment type="cofactor">
    <cofactor evidence="1">
        <name>Mn(2+)</name>
        <dbReference type="ChEBI" id="CHEBI:29035"/>
    </cofactor>
</comment>
<sequence>MEEKGCMEGADFSKVSQRAKSRGKNQLGTLGAGNHFLEIQKVERIFDKKLAKAYGVYEGQIVVMVHTGSRGFGHQICSDYLRTLAEYQARKGIKIVDPELSYAHVKSREAEDYLKAMKCGVNFAFANREMITHIIRESFEKVMGRSAEELGMSLLYDLSHNIAKLEEHKVDGKRERVYVHRKGATRAFAKGRKEIPEA</sequence>